<dbReference type="InterPro" id="IPR043376">
    <property type="entry name" value="NPG1-like"/>
</dbReference>
<evidence type="ECO:0000313" key="1">
    <source>
        <dbReference type="EMBL" id="GMH19374.1"/>
    </source>
</evidence>
<comment type="caution">
    <text evidence="1">The sequence shown here is derived from an EMBL/GenBank/DDBJ whole genome shotgun (WGS) entry which is preliminary data.</text>
</comment>
<name>A0AAD3SYA7_NEPGR</name>
<accession>A0AAD3SYA7</accession>
<reference evidence="1" key="1">
    <citation type="submission" date="2023-05" db="EMBL/GenBank/DDBJ databases">
        <title>Nepenthes gracilis genome sequencing.</title>
        <authorList>
            <person name="Fukushima K."/>
        </authorList>
    </citation>
    <scope>NUCLEOTIDE SEQUENCE</scope>
    <source>
        <strain evidence="1">SING2019-196</strain>
    </source>
</reference>
<keyword evidence="2" id="KW-1185">Reference proteome</keyword>
<dbReference type="PANTHER" id="PTHR44102:SF5">
    <property type="entry name" value="PROTEIN NPG1"/>
    <property type="match status" value="1"/>
</dbReference>
<dbReference type="AlphaFoldDB" id="A0AAD3SYA7"/>
<organism evidence="1 2">
    <name type="scientific">Nepenthes gracilis</name>
    <name type="common">Slender pitcher plant</name>
    <dbReference type="NCBI Taxonomy" id="150966"/>
    <lineage>
        <taxon>Eukaryota</taxon>
        <taxon>Viridiplantae</taxon>
        <taxon>Streptophyta</taxon>
        <taxon>Embryophyta</taxon>
        <taxon>Tracheophyta</taxon>
        <taxon>Spermatophyta</taxon>
        <taxon>Magnoliopsida</taxon>
        <taxon>eudicotyledons</taxon>
        <taxon>Gunneridae</taxon>
        <taxon>Pentapetalae</taxon>
        <taxon>Caryophyllales</taxon>
        <taxon>Nepenthaceae</taxon>
        <taxon>Nepenthes</taxon>
    </lineage>
</organism>
<dbReference type="EMBL" id="BSYO01000020">
    <property type="protein sequence ID" value="GMH19374.1"/>
    <property type="molecule type" value="Genomic_DNA"/>
</dbReference>
<protein>
    <submittedName>
        <fullName evidence="1">Uncharacterized protein</fullName>
    </submittedName>
</protein>
<dbReference type="Proteomes" id="UP001279734">
    <property type="component" value="Unassembled WGS sequence"/>
</dbReference>
<evidence type="ECO:0000313" key="2">
    <source>
        <dbReference type="Proteomes" id="UP001279734"/>
    </source>
</evidence>
<dbReference type="PANTHER" id="PTHR44102">
    <property type="entry name" value="PROTEIN NPG1"/>
    <property type="match status" value="1"/>
</dbReference>
<proteinExistence type="predicted"/>
<gene>
    <name evidence="1" type="ORF">Nepgr_021215</name>
</gene>
<sequence>MVDWEEVKVDTGQVSYPHLLPIPVCRKSTSTLSKCPSSELPPPFSSMKCGEGDSILLATTNSTTPILRTMGVCVNRKKARARREWLECQRSTVEGALRVFDDIDRHVAILQLLSSFTEKPSRTAHTIPDSVHGIFQRADGLVLKAMYLTAIALQQLSRLIELTSVCCVRLPKLFAVSWLYSGEEEASPSLSVKIEAAYIPINQLEEAWAESDGIMWDLAANQYPERLIGANWVLEVLLVGLGIISPRIIGKPCFP</sequence>